<organism evidence="1 2">
    <name type="scientific">Candidatus Jettenia ecosi</name>
    <dbReference type="NCBI Taxonomy" id="2494326"/>
    <lineage>
        <taxon>Bacteria</taxon>
        <taxon>Pseudomonadati</taxon>
        <taxon>Planctomycetota</taxon>
        <taxon>Candidatus Brocadiia</taxon>
        <taxon>Candidatus Brocadiales</taxon>
        <taxon>Candidatus Brocadiaceae</taxon>
        <taxon>Candidatus Jettenia</taxon>
    </lineage>
</organism>
<dbReference type="EMBL" id="SULG01000052">
    <property type="protein sequence ID" value="TLD41340.1"/>
    <property type="molecule type" value="Genomic_DNA"/>
</dbReference>
<evidence type="ECO:0000313" key="2">
    <source>
        <dbReference type="Proteomes" id="UP000319783"/>
    </source>
</evidence>
<evidence type="ECO:0000313" key="1">
    <source>
        <dbReference type="EMBL" id="TLD41340.1"/>
    </source>
</evidence>
<comment type="caution">
    <text evidence="1">The sequence shown here is derived from an EMBL/GenBank/DDBJ whole genome shotgun (WGS) entry which is preliminary data.</text>
</comment>
<gene>
    <name evidence="1" type="ORF">JETT_2400</name>
</gene>
<dbReference type="AlphaFoldDB" id="A0A533QL94"/>
<reference evidence="1 2" key="1">
    <citation type="submission" date="2019-04" db="EMBL/GenBank/DDBJ databases">
        <title>Genome of a novel bacterium Candidatus Jettenia ecosi reconstructed from metagenome of an anammox bioreactor.</title>
        <authorList>
            <person name="Mardanov A.V."/>
            <person name="Beletsky A.V."/>
            <person name="Ravin N.V."/>
            <person name="Botchkova E.A."/>
            <person name="Litti Y.V."/>
            <person name="Nozhevnikova A.N."/>
        </authorList>
    </citation>
    <scope>NUCLEOTIDE SEQUENCE [LARGE SCALE GENOMIC DNA]</scope>
    <source>
        <strain evidence="1">J2</strain>
    </source>
</reference>
<name>A0A533QL94_9BACT</name>
<accession>A0A533QL94</accession>
<protein>
    <submittedName>
        <fullName evidence="1">Uncharacterized protein</fullName>
    </submittedName>
</protein>
<dbReference type="Proteomes" id="UP000319783">
    <property type="component" value="Unassembled WGS sequence"/>
</dbReference>
<sequence>MIVHTAFQYICLNNDKANIYDLFYVFIKIYDVNVISFVV</sequence>
<proteinExistence type="predicted"/>